<dbReference type="InParanoid" id="H2Y306"/>
<organism evidence="9 10">
    <name type="scientific">Ciona intestinalis</name>
    <name type="common">Transparent sea squirt</name>
    <name type="synonym">Ascidia intestinalis</name>
    <dbReference type="NCBI Taxonomy" id="7719"/>
    <lineage>
        <taxon>Eukaryota</taxon>
        <taxon>Metazoa</taxon>
        <taxon>Chordata</taxon>
        <taxon>Tunicata</taxon>
        <taxon>Ascidiacea</taxon>
        <taxon>Phlebobranchia</taxon>
        <taxon>Cionidae</taxon>
        <taxon>Ciona</taxon>
    </lineage>
</organism>
<feature type="domain" description="GINS subunit" evidence="7">
    <location>
        <begin position="87"/>
        <end position="180"/>
    </location>
</feature>
<dbReference type="InterPro" id="IPR021151">
    <property type="entry name" value="GINS_A"/>
</dbReference>
<feature type="domain" description="DNA replication complex GINS protein PSF3 N-terminal" evidence="8">
    <location>
        <begin position="17"/>
        <end position="68"/>
    </location>
</feature>
<comment type="function">
    <text evidence="5">Required for correct functioning of the GINS complex, a complex that plays an essential role in the initiation of DNA replication, and progression of DNA replication forks. GINS complex is a core component of CDC45-MCM-GINS (CMG) helicase, the molecular machine that unwinds template DNA during replication, and around which the replisome is built.</text>
</comment>
<dbReference type="CDD" id="cd11713">
    <property type="entry name" value="GINS_A_psf3"/>
    <property type="match status" value="1"/>
</dbReference>
<dbReference type="SUPFAM" id="SSF160059">
    <property type="entry name" value="PriA/YqbF domain"/>
    <property type="match status" value="1"/>
</dbReference>
<dbReference type="Proteomes" id="UP000008144">
    <property type="component" value="Chromosome 11"/>
</dbReference>
<evidence type="ECO:0000256" key="1">
    <source>
        <dbReference type="ARBA" id="ARBA00004123"/>
    </source>
</evidence>
<dbReference type="PANTHER" id="PTHR22768">
    <property type="entry name" value="DNA REPLICATION COMPLEX GINS PROTEIN PSF3"/>
    <property type="match status" value="1"/>
</dbReference>
<evidence type="ECO:0000256" key="4">
    <source>
        <dbReference type="ARBA" id="ARBA00023242"/>
    </source>
</evidence>
<dbReference type="SUPFAM" id="SSF158573">
    <property type="entry name" value="GINS helical bundle-like"/>
    <property type="match status" value="1"/>
</dbReference>
<dbReference type="AlphaFoldDB" id="H2Y306"/>
<dbReference type="EMBL" id="EAAA01000811">
    <property type="status" value="NOT_ANNOTATED_CDS"/>
    <property type="molecule type" value="Genomic_DNA"/>
</dbReference>
<dbReference type="GO" id="GO:0006260">
    <property type="term" value="P:DNA replication"/>
    <property type="evidence" value="ECO:0007669"/>
    <property type="project" value="UniProtKB-UniRule"/>
</dbReference>
<evidence type="ECO:0000256" key="3">
    <source>
        <dbReference type="ARBA" id="ARBA00022705"/>
    </source>
</evidence>
<comment type="subcellular location">
    <subcellularLocation>
        <location evidence="1 6">Nucleus</location>
    </subcellularLocation>
</comment>
<dbReference type="GO" id="GO:0000811">
    <property type="term" value="C:GINS complex"/>
    <property type="evidence" value="ECO:0000318"/>
    <property type="project" value="GO_Central"/>
</dbReference>
<name>H2Y306_CIOIN</name>
<dbReference type="InterPro" id="IPR036224">
    <property type="entry name" value="GINS_bundle-like_dom_sf"/>
</dbReference>
<reference evidence="10" key="1">
    <citation type="journal article" date="2002" name="Science">
        <title>The draft genome of Ciona intestinalis: insights into chordate and vertebrate origins.</title>
        <authorList>
            <person name="Dehal P."/>
            <person name="Satou Y."/>
            <person name="Campbell R.K."/>
            <person name="Chapman J."/>
            <person name="Degnan B."/>
            <person name="De Tomaso A."/>
            <person name="Davidson B."/>
            <person name="Di Gregorio A."/>
            <person name="Gelpke M."/>
            <person name="Goodstein D.M."/>
            <person name="Harafuji N."/>
            <person name="Hastings K.E."/>
            <person name="Ho I."/>
            <person name="Hotta K."/>
            <person name="Huang W."/>
            <person name="Kawashima T."/>
            <person name="Lemaire P."/>
            <person name="Martinez D."/>
            <person name="Meinertzhagen I.A."/>
            <person name="Necula S."/>
            <person name="Nonaka M."/>
            <person name="Putnam N."/>
            <person name="Rash S."/>
            <person name="Saiga H."/>
            <person name="Satake M."/>
            <person name="Terry A."/>
            <person name="Yamada L."/>
            <person name="Wang H.G."/>
            <person name="Awazu S."/>
            <person name="Azumi K."/>
            <person name="Boore J."/>
            <person name="Branno M."/>
            <person name="Chin-Bow S."/>
            <person name="DeSantis R."/>
            <person name="Doyle S."/>
            <person name="Francino P."/>
            <person name="Keys D.N."/>
            <person name="Haga S."/>
            <person name="Hayashi H."/>
            <person name="Hino K."/>
            <person name="Imai K.S."/>
            <person name="Inaba K."/>
            <person name="Kano S."/>
            <person name="Kobayashi K."/>
            <person name="Kobayashi M."/>
            <person name="Lee B.I."/>
            <person name="Makabe K.W."/>
            <person name="Manohar C."/>
            <person name="Matassi G."/>
            <person name="Medina M."/>
            <person name="Mochizuki Y."/>
            <person name="Mount S."/>
            <person name="Morishita T."/>
            <person name="Miura S."/>
            <person name="Nakayama A."/>
            <person name="Nishizaka S."/>
            <person name="Nomoto H."/>
            <person name="Ohta F."/>
            <person name="Oishi K."/>
            <person name="Rigoutsos I."/>
            <person name="Sano M."/>
            <person name="Sasaki A."/>
            <person name="Sasakura Y."/>
            <person name="Shoguchi E."/>
            <person name="Shin-i T."/>
            <person name="Spagnuolo A."/>
            <person name="Stainier D."/>
            <person name="Suzuki M.M."/>
            <person name="Tassy O."/>
            <person name="Takatori N."/>
            <person name="Tokuoka M."/>
            <person name="Yagi K."/>
            <person name="Yoshizaki F."/>
            <person name="Wada S."/>
            <person name="Zhang C."/>
            <person name="Hyatt P.D."/>
            <person name="Larimer F."/>
            <person name="Detter C."/>
            <person name="Doggett N."/>
            <person name="Glavina T."/>
            <person name="Hawkins T."/>
            <person name="Richardson P."/>
            <person name="Lucas S."/>
            <person name="Kohara Y."/>
            <person name="Levine M."/>
            <person name="Satoh N."/>
            <person name="Rokhsar D.S."/>
        </authorList>
    </citation>
    <scope>NUCLEOTIDE SEQUENCE [LARGE SCALE GENOMIC DNA]</scope>
</reference>
<reference evidence="9" key="4">
    <citation type="submission" date="2025-09" db="UniProtKB">
        <authorList>
            <consortium name="Ensembl"/>
        </authorList>
    </citation>
    <scope>IDENTIFICATION</scope>
</reference>
<dbReference type="Pfam" id="PF05916">
    <property type="entry name" value="Sld5"/>
    <property type="match status" value="1"/>
</dbReference>
<evidence type="ECO:0000256" key="6">
    <source>
        <dbReference type="RuleBase" id="RU367161"/>
    </source>
</evidence>
<keyword evidence="4 6" id="KW-0539">Nucleus</keyword>
<dbReference type="FunCoup" id="H2Y306">
    <property type="interactions" value="314"/>
</dbReference>
<dbReference type="PANTHER" id="PTHR22768:SF0">
    <property type="entry name" value="DNA REPLICATION COMPLEX GINS PROTEIN PSF3"/>
    <property type="match status" value="1"/>
</dbReference>
<reference evidence="9" key="2">
    <citation type="journal article" date="2008" name="Genome Biol.">
        <title>Improved genome assembly and evidence-based global gene model set for the chordate Ciona intestinalis: new insight into intron and operon populations.</title>
        <authorList>
            <person name="Satou Y."/>
            <person name="Mineta K."/>
            <person name="Ogasawara M."/>
            <person name="Sasakura Y."/>
            <person name="Shoguchi E."/>
            <person name="Ueno K."/>
            <person name="Yamada L."/>
            <person name="Matsumoto J."/>
            <person name="Wasserscheid J."/>
            <person name="Dewar K."/>
            <person name="Wiley G.B."/>
            <person name="Macmil S.L."/>
            <person name="Roe B.A."/>
            <person name="Zeller R.W."/>
            <person name="Hastings K.E."/>
            <person name="Lemaire P."/>
            <person name="Lindquist E."/>
            <person name="Endo T."/>
            <person name="Hotta K."/>
            <person name="Inaba K."/>
        </authorList>
    </citation>
    <scope>NUCLEOTIDE SEQUENCE [LARGE SCALE GENOMIC DNA]</scope>
    <source>
        <strain evidence="9">wild type</strain>
    </source>
</reference>
<dbReference type="GeneTree" id="ENSGT00390000001622"/>
<comment type="subunit">
    <text evidence="6">Component of the GINS complex.</text>
</comment>
<proteinExistence type="inferred from homology"/>
<accession>H2Y306</accession>
<dbReference type="CDD" id="cd21693">
    <property type="entry name" value="GINS_B_Psf3"/>
    <property type="match status" value="1"/>
</dbReference>
<keyword evidence="3 6" id="KW-0235">DNA replication</keyword>
<protein>
    <recommendedName>
        <fullName evidence="6">DNA replication complex GINS protein PSF3</fullName>
    </recommendedName>
</protein>
<evidence type="ECO:0000313" key="9">
    <source>
        <dbReference type="Ensembl" id="ENSCINP00000036291.1"/>
    </source>
</evidence>
<evidence type="ECO:0000313" key="10">
    <source>
        <dbReference type="Proteomes" id="UP000008144"/>
    </source>
</evidence>
<dbReference type="HOGENOM" id="CLU_081646_2_0_1"/>
<evidence type="ECO:0000256" key="5">
    <source>
        <dbReference type="ARBA" id="ARBA00045258"/>
    </source>
</evidence>
<evidence type="ECO:0000259" key="8">
    <source>
        <dbReference type="Pfam" id="PF22466"/>
    </source>
</evidence>
<comment type="function">
    <text evidence="6">The GINS complex plays an essential role in the initiation of DNA replication.</text>
</comment>
<dbReference type="OMA" id="IYKEGWR"/>
<evidence type="ECO:0000259" key="7">
    <source>
        <dbReference type="Pfam" id="PF05916"/>
    </source>
</evidence>
<keyword evidence="10" id="KW-1185">Reference proteome</keyword>
<reference evidence="9" key="3">
    <citation type="submission" date="2025-08" db="UniProtKB">
        <authorList>
            <consortium name="Ensembl"/>
        </authorList>
    </citation>
    <scope>IDENTIFICATION</scope>
</reference>
<dbReference type="InterPro" id="IPR010492">
    <property type="entry name" value="GINS_Psf3"/>
</dbReference>
<dbReference type="Ensembl" id="ENSCINT00000034735.1">
    <property type="protein sequence ID" value="ENSCINP00000036291.1"/>
    <property type="gene ID" value="ENSCING00000022168.1"/>
</dbReference>
<dbReference type="InterPro" id="IPR055221">
    <property type="entry name" value="PSF3_N"/>
</dbReference>
<dbReference type="InterPro" id="IPR038437">
    <property type="entry name" value="GINS_Psf3_sf"/>
</dbReference>
<comment type="similarity">
    <text evidence="2 6">Belongs to the GINS3/PSF3 family.</text>
</comment>
<dbReference type="STRING" id="7719.ENSCINP00000036291"/>
<dbReference type="Pfam" id="PF22466">
    <property type="entry name" value="PSF3_N"/>
    <property type="match status" value="1"/>
</dbReference>
<evidence type="ECO:0000256" key="2">
    <source>
        <dbReference type="ARBA" id="ARBA00006343"/>
    </source>
</evidence>
<sequence length="206" mass="23342">MDLLCPPGGGMKQNYLSIDDIMMSSEKIPSTFLVSVKTLGYLDPSTNKKDIEVGSKLDLPLWLALSLAHPRKKFVTVELTKPYKATYREILKADAGVVNLYKLCPYYYALGQQQLSLNHAEGILVARSLILAFSDRFRRIMDLSGNAIGGDNSSLIQQFDEVERRLFALGQKSLQSFQRWEVGESRTLRTSELVSRHRKRKREAVD</sequence>
<dbReference type="Gene3D" id="1.20.58.2050">
    <property type="match status" value="1"/>
</dbReference>